<dbReference type="PANTHER" id="PTHR43798">
    <property type="entry name" value="MONOACYLGLYCEROL LIPASE"/>
    <property type="match status" value="1"/>
</dbReference>
<proteinExistence type="predicted"/>
<feature type="domain" description="AB hydrolase-1" evidence="1">
    <location>
        <begin position="67"/>
        <end position="296"/>
    </location>
</feature>
<dbReference type="Pfam" id="PF00561">
    <property type="entry name" value="Abhydrolase_1"/>
    <property type="match status" value="1"/>
</dbReference>
<evidence type="ECO:0000313" key="3">
    <source>
        <dbReference type="Proteomes" id="UP000094936"/>
    </source>
</evidence>
<dbReference type="PRINTS" id="PR00111">
    <property type="entry name" value="ABHYDROLASE"/>
</dbReference>
<dbReference type="InterPro" id="IPR000073">
    <property type="entry name" value="AB_hydrolase_1"/>
</dbReference>
<name>A0A1C3EGR5_9GAMM</name>
<dbReference type="InterPro" id="IPR029058">
    <property type="entry name" value="AB_hydrolase_fold"/>
</dbReference>
<dbReference type="PANTHER" id="PTHR43798:SF33">
    <property type="entry name" value="HYDROLASE, PUTATIVE (AFU_ORTHOLOGUE AFUA_2G14860)-RELATED"/>
    <property type="match status" value="1"/>
</dbReference>
<gene>
    <name evidence="2" type="ORF">A8L45_12730</name>
</gene>
<evidence type="ECO:0000259" key="1">
    <source>
        <dbReference type="Pfam" id="PF00561"/>
    </source>
</evidence>
<dbReference type="SUPFAM" id="SSF53474">
    <property type="entry name" value="alpha/beta-Hydrolases"/>
    <property type="match status" value="1"/>
</dbReference>
<reference evidence="2 3" key="1">
    <citation type="submission" date="2016-05" db="EMBL/GenBank/DDBJ databases">
        <title>Genomic Taxonomy of the Vibrionaceae.</title>
        <authorList>
            <person name="Gomez-Gil B."/>
            <person name="Enciso-Ibarra J."/>
        </authorList>
    </citation>
    <scope>NUCLEOTIDE SEQUENCE [LARGE SCALE GENOMIC DNA]</scope>
    <source>
        <strain evidence="2 3">CAIM 1920</strain>
    </source>
</reference>
<sequence length="311" mass="35863">MIGIFVAGLVLVALLFFVTHKYPFFGQMSLRASKAVLATYFGFRKRHVQLSEQSLCFYESKESEGKPVLLMIHGYSADKSNWLYFARHFTKDYHIVIPDLAGHGETGFHSDWRYTVDAQAKRLDELITALSLGEVNLIGSSMGGMISAFYTSHYPQRVKSTVLFDPSGLREPLPSRRMQILLSENRNVFEIHSQQDFDEFYALTMSKPPWLPMFMRKAVAIEYQDRRDQLRQIGMDFHLHFIDDEVVRITQPLLLIWGDEDQIIDKSCVDVWQGYLPHINVEIWPGIGHLPMLEAPKMSADRVRKFLQQGA</sequence>
<dbReference type="Gene3D" id="3.40.50.1820">
    <property type="entry name" value="alpha/beta hydrolase"/>
    <property type="match status" value="1"/>
</dbReference>
<dbReference type="GO" id="GO:0016020">
    <property type="term" value="C:membrane"/>
    <property type="evidence" value="ECO:0007669"/>
    <property type="project" value="TreeGrafter"/>
</dbReference>
<evidence type="ECO:0000313" key="2">
    <source>
        <dbReference type="EMBL" id="ODA32456.1"/>
    </source>
</evidence>
<dbReference type="OrthoDB" id="9780765at2"/>
<dbReference type="Proteomes" id="UP000094936">
    <property type="component" value="Unassembled WGS sequence"/>
</dbReference>
<dbReference type="AlphaFoldDB" id="A0A1C3EGR5"/>
<dbReference type="InterPro" id="IPR050266">
    <property type="entry name" value="AB_hydrolase_sf"/>
</dbReference>
<organism evidence="2 3">
    <name type="scientific">Veronia pacifica</name>
    <dbReference type="NCBI Taxonomy" id="1080227"/>
    <lineage>
        <taxon>Bacteria</taxon>
        <taxon>Pseudomonadati</taxon>
        <taxon>Pseudomonadota</taxon>
        <taxon>Gammaproteobacteria</taxon>
        <taxon>Vibrionales</taxon>
        <taxon>Vibrionaceae</taxon>
        <taxon>Veronia</taxon>
    </lineage>
</organism>
<accession>A0A1C3EGR5</accession>
<protein>
    <recommendedName>
        <fullName evidence="1">AB hydrolase-1 domain-containing protein</fullName>
    </recommendedName>
</protein>
<keyword evidence="3" id="KW-1185">Reference proteome</keyword>
<comment type="caution">
    <text evidence="2">The sequence shown here is derived from an EMBL/GenBank/DDBJ whole genome shotgun (WGS) entry which is preliminary data.</text>
</comment>
<dbReference type="RefSeq" id="WP_068902837.1">
    <property type="nucleotide sequence ID" value="NZ_JBHUIF010000031.1"/>
</dbReference>
<dbReference type="EMBL" id="LYBM01000022">
    <property type="protein sequence ID" value="ODA32456.1"/>
    <property type="molecule type" value="Genomic_DNA"/>
</dbReference>
<dbReference type="STRING" id="1080227.A8L45_12730"/>